<sequence>DEQYAEKKKQKESELCQQLISQCKDKQLIYEKGLELQKRQSAPQNVDVLPTLSISDIDRKVVRVPIIQGHTGNTYVQLCEQPTNGITYFRCLLNTFDLPNELKPYLPLFVNILTK</sequence>
<evidence type="ECO:0000259" key="1">
    <source>
        <dbReference type="SMART" id="SM01264"/>
    </source>
</evidence>
<reference evidence="2" key="1">
    <citation type="submission" date="2021-02" db="EMBL/GenBank/DDBJ databases">
        <authorList>
            <person name="Nowell W R."/>
        </authorList>
    </citation>
    <scope>NUCLEOTIDE SEQUENCE</scope>
</reference>
<name>A0A8S3EHN1_9BILA</name>
<proteinExistence type="predicted"/>
<dbReference type="EMBL" id="CAJOBH010226547">
    <property type="protein sequence ID" value="CAF5053192.1"/>
    <property type="molecule type" value="Genomic_DNA"/>
</dbReference>
<dbReference type="Proteomes" id="UP000681967">
    <property type="component" value="Unassembled WGS sequence"/>
</dbReference>
<dbReference type="PANTHER" id="PTHR43016">
    <property type="entry name" value="PRESEQUENCE PROTEASE"/>
    <property type="match status" value="1"/>
</dbReference>
<protein>
    <recommendedName>
        <fullName evidence="1">Peptidase M16C associated domain-containing protein</fullName>
    </recommendedName>
</protein>
<dbReference type="GO" id="GO:0016485">
    <property type="term" value="P:protein processing"/>
    <property type="evidence" value="ECO:0007669"/>
    <property type="project" value="TreeGrafter"/>
</dbReference>
<comment type="caution">
    <text evidence="2">The sequence shown here is derived from an EMBL/GenBank/DDBJ whole genome shotgun (WGS) entry which is preliminary data.</text>
</comment>
<dbReference type="GO" id="GO:0004222">
    <property type="term" value="F:metalloendopeptidase activity"/>
    <property type="evidence" value="ECO:0007669"/>
    <property type="project" value="TreeGrafter"/>
</dbReference>
<dbReference type="Pfam" id="PF08367">
    <property type="entry name" value="M16C_assoc"/>
    <property type="match status" value="1"/>
</dbReference>
<dbReference type="InterPro" id="IPR011249">
    <property type="entry name" value="Metalloenz_LuxS/M16"/>
</dbReference>
<dbReference type="InterPro" id="IPR013578">
    <property type="entry name" value="Peptidase_M16C_assoc"/>
</dbReference>
<dbReference type="Gene3D" id="3.30.830.10">
    <property type="entry name" value="Metalloenzyme, LuxS/M16 peptidase-like"/>
    <property type="match status" value="1"/>
</dbReference>
<dbReference type="SMART" id="SM01264">
    <property type="entry name" value="M16C_associated"/>
    <property type="match status" value="1"/>
</dbReference>
<dbReference type="GO" id="GO:0005759">
    <property type="term" value="C:mitochondrial matrix"/>
    <property type="evidence" value="ECO:0007669"/>
    <property type="project" value="TreeGrafter"/>
</dbReference>
<feature type="non-terminal residue" evidence="2">
    <location>
        <position position="115"/>
    </location>
</feature>
<dbReference type="PANTHER" id="PTHR43016:SF13">
    <property type="entry name" value="PRESEQUENCE PROTEASE, MITOCHONDRIAL"/>
    <property type="match status" value="1"/>
</dbReference>
<organism evidence="2 3">
    <name type="scientific">Rotaria magnacalcarata</name>
    <dbReference type="NCBI Taxonomy" id="392030"/>
    <lineage>
        <taxon>Eukaryota</taxon>
        <taxon>Metazoa</taxon>
        <taxon>Spiralia</taxon>
        <taxon>Gnathifera</taxon>
        <taxon>Rotifera</taxon>
        <taxon>Eurotatoria</taxon>
        <taxon>Bdelloidea</taxon>
        <taxon>Philodinida</taxon>
        <taxon>Philodinidae</taxon>
        <taxon>Rotaria</taxon>
    </lineage>
</organism>
<dbReference type="SUPFAM" id="SSF63411">
    <property type="entry name" value="LuxS/MPP-like metallohydrolase"/>
    <property type="match status" value="1"/>
</dbReference>
<evidence type="ECO:0000313" key="2">
    <source>
        <dbReference type="EMBL" id="CAF5053192.1"/>
    </source>
</evidence>
<accession>A0A8S3EHN1</accession>
<gene>
    <name evidence="2" type="ORF">BYL167_LOCUS58330</name>
</gene>
<feature type="domain" description="Peptidase M16C associated" evidence="1">
    <location>
        <begin position="1"/>
        <end position="115"/>
    </location>
</feature>
<dbReference type="AlphaFoldDB" id="A0A8S3EHN1"/>
<evidence type="ECO:0000313" key="3">
    <source>
        <dbReference type="Proteomes" id="UP000681967"/>
    </source>
</evidence>
<dbReference type="GO" id="GO:0046872">
    <property type="term" value="F:metal ion binding"/>
    <property type="evidence" value="ECO:0007669"/>
    <property type="project" value="InterPro"/>
</dbReference>